<dbReference type="Proteomes" id="UP000274212">
    <property type="component" value="Unassembled WGS sequence"/>
</dbReference>
<name>A0A3M5RR95_9PSED</name>
<dbReference type="AlphaFoldDB" id="A0A3M5RR95"/>
<comment type="caution">
    <text evidence="1">The sequence shown here is derived from an EMBL/GenBank/DDBJ whole genome shotgun (WGS) entry which is preliminary data.</text>
</comment>
<reference evidence="1 2" key="1">
    <citation type="submission" date="2018-08" db="EMBL/GenBank/DDBJ databases">
        <title>Recombination of ecologically and evolutionarily significant loci maintains genetic cohesion in the Pseudomonas syringae species complex.</title>
        <authorList>
            <person name="Dillon M."/>
            <person name="Thakur S."/>
            <person name="Almeida R.N.D."/>
            <person name="Weir B.S."/>
            <person name="Guttman D.S."/>
        </authorList>
    </citation>
    <scope>NUCLEOTIDE SEQUENCE [LARGE SCALE GENOMIC DNA]</scope>
    <source>
        <strain evidence="1 2">ICMP 9829</strain>
    </source>
</reference>
<evidence type="ECO:0000313" key="2">
    <source>
        <dbReference type="Proteomes" id="UP000274212"/>
    </source>
</evidence>
<accession>A0A3M5RR95</accession>
<dbReference type="EMBL" id="RBTT01000047">
    <property type="protein sequence ID" value="RMU11563.1"/>
    <property type="molecule type" value="Genomic_DNA"/>
</dbReference>
<proteinExistence type="predicted"/>
<evidence type="ECO:0000313" key="1">
    <source>
        <dbReference type="EMBL" id="RMU11563.1"/>
    </source>
</evidence>
<sequence>MRSVKIRIPGSFWDSQIYSGELILLGDEGEMHKVDWQSFIDKVADQNVLIQTAIRVAFSDSDLFYNAKVRRILRDPHIEHPIKLQLSRLSEVDLQAENMRSREYWSTQKSPFNFLPTDTEIYYNQFFAGGNDGLYSFPRYASARSRESRLNKHHDASIFQVKASEKFSALATAAGNDGLFDFSVPRSGYDLLGNARQLASQACSACDWSFQSVMGWTSEDAFMANFREEKELGSNKKIRVFDRIIDQREIFGLHDQTKIDFVWGSREKIYKISDGVISVRNYNSSSKSEKKSNSKFEYLGAEKMSFGSEVIATGTAPFGTVLELNDKIIVMRSDGQVEEFPGEPVHWRVFPRSEHYSNQLHIVYEDYLDVISFTHDYFVNQEEKMFGFSKGREE</sequence>
<gene>
    <name evidence="1" type="ORF">ALP36_04597</name>
</gene>
<protein>
    <submittedName>
        <fullName evidence="1">Uncharacterized protein</fullName>
    </submittedName>
</protein>
<organism evidence="1 2">
    <name type="scientific">Pseudomonas syringae pv. coriandricola</name>
    <dbReference type="NCBI Taxonomy" id="264453"/>
    <lineage>
        <taxon>Bacteria</taxon>
        <taxon>Pseudomonadati</taxon>
        <taxon>Pseudomonadota</taxon>
        <taxon>Gammaproteobacteria</taxon>
        <taxon>Pseudomonadales</taxon>
        <taxon>Pseudomonadaceae</taxon>
        <taxon>Pseudomonas</taxon>
    </lineage>
</organism>
<dbReference type="RefSeq" id="WP_122284693.1">
    <property type="nucleotide sequence ID" value="NZ_RBRV01000153.1"/>
</dbReference>